<evidence type="ECO:0000313" key="2">
    <source>
        <dbReference type="EMBL" id="TDU34292.1"/>
    </source>
</evidence>
<organism evidence="2 3">
    <name type="scientific">Gelidibacter sediminis</name>
    <dbReference type="NCBI Taxonomy" id="1608710"/>
    <lineage>
        <taxon>Bacteria</taxon>
        <taxon>Pseudomonadati</taxon>
        <taxon>Bacteroidota</taxon>
        <taxon>Flavobacteriia</taxon>
        <taxon>Flavobacteriales</taxon>
        <taxon>Flavobacteriaceae</taxon>
        <taxon>Gelidibacter</taxon>
    </lineage>
</organism>
<dbReference type="AlphaFoldDB" id="A0A4R7PK10"/>
<reference evidence="2 3" key="1">
    <citation type="submission" date="2019-03" db="EMBL/GenBank/DDBJ databases">
        <title>Genomic Encyclopedia of Archaeal and Bacterial Type Strains, Phase II (KMG-II): from individual species to whole genera.</title>
        <authorList>
            <person name="Goeker M."/>
        </authorList>
    </citation>
    <scope>NUCLEOTIDE SEQUENCE [LARGE SCALE GENOMIC DNA]</scope>
    <source>
        <strain evidence="2 3">DSM 28135</strain>
    </source>
</reference>
<dbReference type="SUPFAM" id="SSF54427">
    <property type="entry name" value="NTF2-like"/>
    <property type="match status" value="1"/>
</dbReference>
<dbReference type="RefSeq" id="WP_133758953.1">
    <property type="nucleotide sequence ID" value="NZ_SOBW01000010.1"/>
</dbReference>
<comment type="caution">
    <text evidence="2">The sequence shown here is derived from an EMBL/GenBank/DDBJ whole genome shotgun (WGS) entry which is preliminary data.</text>
</comment>
<dbReference type="EMBL" id="SOBW01000010">
    <property type="protein sequence ID" value="TDU34292.1"/>
    <property type="molecule type" value="Genomic_DNA"/>
</dbReference>
<dbReference type="InterPro" id="IPR037401">
    <property type="entry name" value="SnoaL-like"/>
</dbReference>
<sequence>MTKKEIAESFLMLASSGKLAKAFDTHVAADFIHHNQYFEGTRKALQKAMADAHQTSPNKSIDIKFSYRDQDTVITHSLVTKEDMDIAVVHIFRFSGDKIVELWDLGQVIAKDSPNHYGLF</sequence>
<dbReference type="InterPro" id="IPR032710">
    <property type="entry name" value="NTF2-like_dom_sf"/>
</dbReference>
<evidence type="ECO:0000259" key="1">
    <source>
        <dbReference type="Pfam" id="PF12680"/>
    </source>
</evidence>
<gene>
    <name evidence="2" type="ORF">BXY82_2957</name>
</gene>
<dbReference type="Gene3D" id="3.10.450.50">
    <property type="match status" value="1"/>
</dbReference>
<dbReference type="Pfam" id="PF12680">
    <property type="entry name" value="SnoaL_2"/>
    <property type="match status" value="1"/>
</dbReference>
<proteinExistence type="predicted"/>
<protein>
    <submittedName>
        <fullName evidence="2">Putative SnoaL-like aldol condensation-catalyzing enzyme</fullName>
    </submittedName>
</protein>
<evidence type="ECO:0000313" key="3">
    <source>
        <dbReference type="Proteomes" id="UP000294689"/>
    </source>
</evidence>
<dbReference type="Proteomes" id="UP000294689">
    <property type="component" value="Unassembled WGS sequence"/>
</dbReference>
<accession>A0A4R7PK10</accession>
<name>A0A4R7PK10_9FLAO</name>
<dbReference type="OrthoDB" id="9812089at2"/>
<feature type="domain" description="SnoaL-like" evidence="1">
    <location>
        <begin position="20"/>
        <end position="101"/>
    </location>
</feature>
<keyword evidence="3" id="KW-1185">Reference proteome</keyword>